<sequence>MEQTTEGAREFDIFYIDYKDYYECICYPQTCAVDIPDYIHLNVTSEEHLFSSYLYEDFDRSFCDQNDITTTGRTALIAVYTLTITLALVGNIVTIRVLAAGSRAKLEMNKFLINLAISDIMMAVFCMPFTFVYALLRRWIFGEVLCPLIFFTQHLSPFVSIFTLTAIGIERYLAVVRPMGRHVSRPHTNVILLMIWAISASLSTVQLVLARVKKTDNSNNTIMWECDEWWNSSLHETVYEICILGITYVMPLGVLWYSYQRVAYVLWKRKLPGNANGKRDALHSRAKIKVIRMLVAIVLAFGICWLPINTFNLVISIKDEYRNSPYYHGSVIRVFLCAHWVAMAHSCLNPIIYTCLHDEFRRDFTHFRSICRRTVIRRGRSKRRSSTTQTTTTSLYLKSKYVATTHATVSESC</sequence>
<organism evidence="12 13">
    <name type="scientific">Saccoglossus kowalevskii</name>
    <name type="common">Acorn worm</name>
    <dbReference type="NCBI Taxonomy" id="10224"/>
    <lineage>
        <taxon>Eukaryota</taxon>
        <taxon>Metazoa</taxon>
        <taxon>Hemichordata</taxon>
        <taxon>Enteropneusta</taxon>
        <taxon>Harrimaniidae</taxon>
        <taxon>Saccoglossus</taxon>
    </lineage>
</organism>
<evidence type="ECO:0000256" key="8">
    <source>
        <dbReference type="ARBA" id="ARBA00023224"/>
    </source>
</evidence>
<dbReference type="GeneID" id="102804433"/>
<dbReference type="Pfam" id="PF00001">
    <property type="entry name" value="7tm_1"/>
    <property type="match status" value="1"/>
</dbReference>
<dbReference type="InterPro" id="IPR017452">
    <property type="entry name" value="GPCR_Rhodpsn_7TM"/>
</dbReference>
<evidence type="ECO:0000259" key="11">
    <source>
        <dbReference type="PROSITE" id="PS50262"/>
    </source>
</evidence>
<dbReference type="RefSeq" id="XP_006813529.1">
    <property type="nucleotide sequence ID" value="XM_006813466.1"/>
</dbReference>
<feature type="transmembrane region" description="Helical" evidence="10">
    <location>
        <begin position="148"/>
        <end position="169"/>
    </location>
</feature>
<evidence type="ECO:0000256" key="2">
    <source>
        <dbReference type="ARBA" id="ARBA00010663"/>
    </source>
</evidence>
<dbReference type="Gene3D" id="1.20.1070.10">
    <property type="entry name" value="Rhodopsin 7-helix transmembrane proteins"/>
    <property type="match status" value="1"/>
</dbReference>
<feature type="transmembrane region" description="Helical" evidence="10">
    <location>
        <begin position="238"/>
        <end position="259"/>
    </location>
</feature>
<proteinExistence type="inferred from homology"/>
<evidence type="ECO:0000313" key="13">
    <source>
        <dbReference type="RefSeq" id="XP_006813529.1"/>
    </source>
</evidence>
<dbReference type="InterPro" id="IPR000611">
    <property type="entry name" value="NPY_rcpt"/>
</dbReference>
<keyword evidence="3 9" id="KW-0812">Transmembrane</keyword>
<protein>
    <submittedName>
        <fullName evidence="13">Prolactin-releasing peptide receptor-like</fullName>
    </submittedName>
</protein>
<keyword evidence="12" id="KW-1185">Reference proteome</keyword>
<dbReference type="PROSITE" id="PS50262">
    <property type="entry name" value="G_PROTEIN_RECEP_F1_2"/>
    <property type="match status" value="1"/>
</dbReference>
<dbReference type="PRINTS" id="PR01012">
    <property type="entry name" value="NRPEPTIDEYR"/>
</dbReference>
<dbReference type="Proteomes" id="UP000694865">
    <property type="component" value="Unplaced"/>
</dbReference>
<accession>A0ABM0M0I8</accession>
<evidence type="ECO:0000256" key="4">
    <source>
        <dbReference type="ARBA" id="ARBA00022989"/>
    </source>
</evidence>
<feature type="transmembrane region" description="Helical" evidence="10">
    <location>
        <begin position="77"/>
        <end position="99"/>
    </location>
</feature>
<evidence type="ECO:0000256" key="10">
    <source>
        <dbReference type="SAM" id="Phobius"/>
    </source>
</evidence>
<keyword evidence="4 10" id="KW-1133">Transmembrane helix</keyword>
<keyword evidence="6 10" id="KW-0472">Membrane</keyword>
<comment type="subcellular location">
    <subcellularLocation>
        <location evidence="1">Membrane</location>
        <topology evidence="1">Multi-pass membrane protein</topology>
    </subcellularLocation>
</comment>
<feature type="transmembrane region" description="Helical" evidence="10">
    <location>
        <begin position="290"/>
        <end position="308"/>
    </location>
</feature>
<dbReference type="PANTHER" id="PTHR45695">
    <property type="entry name" value="LEUCOKININ RECEPTOR-RELATED"/>
    <property type="match status" value="1"/>
</dbReference>
<evidence type="ECO:0000256" key="3">
    <source>
        <dbReference type="ARBA" id="ARBA00022692"/>
    </source>
</evidence>
<evidence type="ECO:0000256" key="9">
    <source>
        <dbReference type="RuleBase" id="RU000688"/>
    </source>
</evidence>
<evidence type="ECO:0000313" key="12">
    <source>
        <dbReference type="Proteomes" id="UP000694865"/>
    </source>
</evidence>
<feature type="transmembrane region" description="Helical" evidence="10">
    <location>
        <begin position="190"/>
        <end position="209"/>
    </location>
</feature>
<comment type="similarity">
    <text evidence="2 9">Belongs to the G-protein coupled receptor 1 family.</text>
</comment>
<gene>
    <name evidence="13" type="primary">LOC102804433</name>
</gene>
<reference evidence="13" key="1">
    <citation type="submission" date="2025-08" db="UniProtKB">
        <authorList>
            <consortium name="RefSeq"/>
        </authorList>
    </citation>
    <scope>IDENTIFICATION</scope>
    <source>
        <tissue evidence="13">Testes</tissue>
    </source>
</reference>
<dbReference type="SUPFAM" id="SSF81321">
    <property type="entry name" value="Family A G protein-coupled receptor-like"/>
    <property type="match status" value="1"/>
</dbReference>
<keyword evidence="7 9" id="KW-0675">Receptor</keyword>
<evidence type="ECO:0000256" key="5">
    <source>
        <dbReference type="ARBA" id="ARBA00023040"/>
    </source>
</evidence>
<feature type="domain" description="G-protein coupled receptors family 1 profile" evidence="11">
    <location>
        <begin position="90"/>
        <end position="353"/>
    </location>
</feature>
<dbReference type="PANTHER" id="PTHR45695:SF9">
    <property type="entry name" value="LEUCOKININ RECEPTOR"/>
    <property type="match status" value="1"/>
</dbReference>
<feature type="transmembrane region" description="Helical" evidence="10">
    <location>
        <begin position="111"/>
        <end position="136"/>
    </location>
</feature>
<dbReference type="InterPro" id="IPR000276">
    <property type="entry name" value="GPCR_Rhodpsn"/>
</dbReference>
<evidence type="ECO:0000256" key="6">
    <source>
        <dbReference type="ARBA" id="ARBA00023136"/>
    </source>
</evidence>
<dbReference type="PRINTS" id="PR00237">
    <property type="entry name" value="GPCRRHODOPSN"/>
</dbReference>
<keyword evidence="8 9" id="KW-0807">Transducer</keyword>
<evidence type="ECO:0000256" key="7">
    <source>
        <dbReference type="ARBA" id="ARBA00023170"/>
    </source>
</evidence>
<evidence type="ECO:0000256" key="1">
    <source>
        <dbReference type="ARBA" id="ARBA00004141"/>
    </source>
</evidence>
<dbReference type="PROSITE" id="PS00237">
    <property type="entry name" value="G_PROTEIN_RECEP_F1_1"/>
    <property type="match status" value="1"/>
</dbReference>
<name>A0ABM0M0I8_SACKO</name>
<keyword evidence="5 9" id="KW-0297">G-protein coupled receptor</keyword>